<reference evidence="1" key="1">
    <citation type="submission" date="2020-05" db="EMBL/GenBank/DDBJ databases">
        <authorList>
            <person name="Chiriac C."/>
            <person name="Salcher M."/>
            <person name="Ghai R."/>
            <person name="Kavagutti S V."/>
        </authorList>
    </citation>
    <scope>NUCLEOTIDE SEQUENCE</scope>
</reference>
<name>A0A6J7WYD8_9CAUD</name>
<gene>
    <name evidence="1" type="ORF">UFOVP359_46</name>
</gene>
<evidence type="ECO:0000313" key="1">
    <source>
        <dbReference type="EMBL" id="CAB5221742.1"/>
    </source>
</evidence>
<organism evidence="1">
    <name type="scientific">uncultured Caudovirales phage</name>
    <dbReference type="NCBI Taxonomy" id="2100421"/>
    <lineage>
        <taxon>Viruses</taxon>
        <taxon>Duplodnaviria</taxon>
        <taxon>Heunggongvirae</taxon>
        <taxon>Uroviricota</taxon>
        <taxon>Caudoviricetes</taxon>
        <taxon>Peduoviridae</taxon>
        <taxon>Maltschvirus</taxon>
        <taxon>Maltschvirus maltsch</taxon>
    </lineage>
</organism>
<sequence length="313" mass="36200">MKFSLNNCDGNIHTGYGYATHKIIHNVGKTKHSLLIEREAPIEVTFGHPQFYKFHGKNSYKIGYTAWESTELKPKWEEYMSHVDEIWTPNNFCKEVFEAKTGKPTYVFPHGIDSTWNPIKRKVEDKVKFLHMGYPAYRKNAHDTVNAFLELYAGSKDHELTIKSYSNGDLAINEPNIKIINDTLLYTELADLMGQHHVMLYPSWGEGFGLIPLQALGTGLPVVMTDGWCDYKMHCPELVIDSTLAYNPWQDYHPGKMFKPDYDHFVSLIKYSADNVEEVVEKQYNRAYDVHKNWSWEAVVTNHLDSVEARLMI</sequence>
<accession>A0A6J7WYD8</accession>
<dbReference type="SUPFAM" id="SSF53756">
    <property type="entry name" value="UDP-Glycosyltransferase/glycogen phosphorylase"/>
    <property type="match status" value="1"/>
</dbReference>
<dbReference type="Gene3D" id="3.40.50.2000">
    <property type="entry name" value="Glycogen Phosphorylase B"/>
    <property type="match status" value="1"/>
</dbReference>
<protein>
    <submittedName>
        <fullName evidence="1">RfaG Glycosyltransferase</fullName>
    </submittedName>
</protein>
<dbReference type="Pfam" id="PF20706">
    <property type="entry name" value="GT4-conflict"/>
    <property type="match status" value="1"/>
</dbReference>
<dbReference type="PANTHER" id="PTHR46656:SF3">
    <property type="entry name" value="PUTATIVE-RELATED"/>
    <property type="match status" value="1"/>
</dbReference>
<proteinExistence type="predicted"/>
<dbReference type="GO" id="GO:0016740">
    <property type="term" value="F:transferase activity"/>
    <property type="evidence" value="ECO:0007669"/>
    <property type="project" value="UniProtKB-KW"/>
</dbReference>
<keyword evidence="1" id="KW-0808">Transferase</keyword>
<dbReference type="PANTHER" id="PTHR46656">
    <property type="entry name" value="PUTATIVE-RELATED"/>
    <property type="match status" value="1"/>
</dbReference>
<dbReference type="EMBL" id="LR798295">
    <property type="protein sequence ID" value="CAB5221742.1"/>
    <property type="molecule type" value="Genomic_DNA"/>
</dbReference>